<dbReference type="Pfam" id="PF03066">
    <property type="entry name" value="Nucleoplasmin"/>
    <property type="match status" value="1"/>
</dbReference>
<dbReference type="GeneTree" id="ENSGT00940000158796"/>
<dbReference type="GO" id="GO:0006338">
    <property type="term" value="P:chromatin remodeling"/>
    <property type="evidence" value="ECO:0007669"/>
    <property type="project" value="TreeGrafter"/>
</dbReference>
<dbReference type="GO" id="GO:0015629">
    <property type="term" value="C:actin cytoskeleton"/>
    <property type="evidence" value="ECO:0007669"/>
    <property type="project" value="Ensembl"/>
</dbReference>
<comment type="subcellular location">
    <subcellularLocation>
        <location evidence="1">Nucleus</location>
    </subcellularLocation>
</comment>
<dbReference type="PANTHER" id="PTHR22747:SF13">
    <property type="entry name" value="NUCLEOPLASMIN-3"/>
    <property type="match status" value="1"/>
</dbReference>
<evidence type="ECO:0000256" key="3">
    <source>
        <dbReference type="ARBA" id="ARBA00023242"/>
    </source>
</evidence>
<organism evidence="5 6">
    <name type="scientific">Crocodylus porosus</name>
    <name type="common">Saltwater crocodile</name>
    <name type="synonym">Estuarine crocodile</name>
    <dbReference type="NCBI Taxonomy" id="8502"/>
    <lineage>
        <taxon>Eukaryota</taxon>
        <taxon>Metazoa</taxon>
        <taxon>Chordata</taxon>
        <taxon>Craniata</taxon>
        <taxon>Vertebrata</taxon>
        <taxon>Euteleostomi</taxon>
        <taxon>Archelosauria</taxon>
        <taxon>Archosauria</taxon>
        <taxon>Crocodylia</taxon>
        <taxon>Longirostres</taxon>
        <taxon>Crocodylidae</taxon>
        <taxon>Crocodylus</taxon>
    </lineage>
</organism>
<dbReference type="GO" id="GO:0003723">
    <property type="term" value="F:RNA binding"/>
    <property type="evidence" value="ECO:0007669"/>
    <property type="project" value="TreeGrafter"/>
</dbReference>
<dbReference type="GO" id="GO:0009303">
    <property type="term" value="P:rRNA transcription"/>
    <property type="evidence" value="ECO:0007669"/>
    <property type="project" value="Ensembl"/>
</dbReference>
<dbReference type="Proteomes" id="UP000594220">
    <property type="component" value="Unplaced"/>
</dbReference>
<dbReference type="Ensembl" id="ENSCPRT00005022022.1">
    <property type="protein sequence ID" value="ENSCPRP00005018811.1"/>
    <property type="gene ID" value="ENSCPRG00005013161.1"/>
</dbReference>
<dbReference type="GO" id="GO:0005730">
    <property type="term" value="C:nucleolus"/>
    <property type="evidence" value="ECO:0007669"/>
    <property type="project" value="Ensembl"/>
</dbReference>
<dbReference type="AlphaFoldDB" id="A0A7M4F5D4"/>
<dbReference type="InterPro" id="IPR036824">
    <property type="entry name" value="Nucleoplasmin_core_dom_sf"/>
</dbReference>
<dbReference type="PANTHER" id="PTHR22747">
    <property type="entry name" value="NUCLEOPLASMIN"/>
    <property type="match status" value="1"/>
</dbReference>
<dbReference type="InterPro" id="IPR004301">
    <property type="entry name" value="Nucleoplasmin"/>
</dbReference>
<gene>
    <name evidence="5" type="primary">NPM3</name>
</gene>
<dbReference type="GO" id="GO:0006364">
    <property type="term" value="P:rRNA processing"/>
    <property type="evidence" value="ECO:0007669"/>
    <property type="project" value="Ensembl"/>
</dbReference>
<dbReference type="GO" id="GO:0005829">
    <property type="term" value="C:cytosol"/>
    <property type="evidence" value="ECO:0007669"/>
    <property type="project" value="Ensembl"/>
</dbReference>
<protein>
    <submittedName>
        <fullName evidence="5">Nucleophosmin/nucleoplasmin 3</fullName>
    </submittedName>
</protein>
<dbReference type="InterPro" id="IPR024057">
    <property type="entry name" value="Nucleoplasmin_core_dom"/>
</dbReference>
<evidence type="ECO:0000313" key="5">
    <source>
        <dbReference type="Ensembl" id="ENSCPRP00005018811.1"/>
    </source>
</evidence>
<dbReference type="Gene3D" id="2.60.120.340">
    <property type="entry name" value="Nucleoplasmin core domain"/>
    <property type="match status" value="1"/>
</dbReference>
<dbReference type="GO" id="GO:0042393">
    <property type="term" value="F:histone binding"/>
    <property type="evidence" value="ECO:0007669"/>
    <property type="project" value="TreeGrafter"/>
</dbReference>
<feature type="domain" description="Nucleoplasmin core" evidence="4">
    <location>
        <begin position="24"/>
        <end position="125"/>
    </location>
</feature>
<sequence>MAAFLELQSREWRPPGLRDPEGGLFGCALTSSAPAFTFVADEEDEDCEHLLTLSTVSLGAGAVDECNVVEVVGRDCDDQEIAVPVANLKLSCQPSLSLDGFTLQPPITFRLAAGSGPVHLAGQHRVGKDWGAGARELPARRGGCRLQEGWGWLVWLFLPAPAAGADGLSVHRSAQHRAVR</sequence>
<dbReference type="SUPFAM" id="SSF69203">
    <property type="entry name" value="Nucleoplasmin-like core domain"/>
    <property type="match status" value="1"/>
</dbReference>
<dbReference type="GO" id="GO:0005654">
    <property type="term" value="C:nucleoplasm"/>
    <property type="evidence" value="ECO:0007669"/>
    <property type="project" value="TreeGrafter"/>
</dbReference>
<evidence type="ECO:0000256" key="1">
    <source>
        <dbReference type="ARBA" id="ARBA00004123"/>
    </source>
</evidence>
<accession>A0A7M4F5D4</accession>
<comment type="similarity">
    <text evidence="2">Belongs to the nucleoplasmin family.</text>
</comment>
<name>A0A7M4F5D4_CROPO</name>
<proteinExistence type="inferred from homology"/>
<keyword evidence="6" id="KW-1185">Reference proteome</keyword>
<reference evidence="5" key="1">
    <citation type="submission" date="2025-08" db="UniProtKB">
        <authorList>
            <consortium name="Ensembl"/>
        </authorList>
    </citation>
    <scope>IDENTIFICATION</scope>
</reference>
<keyword evidence="3" id="KW-0539">Nucleus</keyword>
<evidence type="ECO:0000259" key="4">
    <source>
        <dbReference type="Pfam" id="PF03066"/>
    </source>
</evidence>
<evidence type="ECO:0000313" key="6">
    <source>
        <dbReference type="Proteomes" id="UP000594220"/>
    </source>
</evidence>
<evidence type="ECO:0000256" key="2">
    <source>
        <dbReference type="ARBA" id="ARBA00010744"/>
    </source>
</evidence>
<reference evidence="5" key="2">
    <citation type="submission" date="2025-09" db="UniProtKB">
        <authorList>
            <consortium name="Ensembl"/>
        </authorList>
    </citation>
    <scope>IDENTIFICATION</scope>
</reference>
<dbReference type="GO" id="GO:0003682">
    <property type="term" value="F:chromatin binding"/>
    <property type="evidence" value="ECO:0007669"/>
    <property type="project" value="TreeGrafter"/>
</dbReference>